<dbReference type="AlphaFoldDB" id="A0A1D6KQ89"/>
<organism evidence="1">
    <name type="scientific">Zea mays</name>
    <name type="common">Maize</name>
    <dbReference type="NCBI Taxonomy" id="4577"/>
    <lineage>
        <taxon>Eukaryota</taxon>
        <taxon>Viridiplantae</taxon>
        <taxon>Streptophyta</taxon>
        <taxon>Embryophyta</taxon>
        <taxon>Tracheophyta</taxon>
        <taxon>Spermatophyta</taxon>
        <taxon>Magnoliopsida</taxon>
        <taxon>Liliopsida</taxon>
        <taxon>Poales</taxon>
        <taxon>Poaceae</taxon>
        <taxon>PACMAD clade</taxon>
        <taxon>Panicoideae</taxon>
        <taxon>Andropogonodae</taxon>
        <taxon>Andropogoneae</taxon>
        <taxon>Tripsacinae</taxon>
        <taxon>Zea</taxon>
    </lineage>
</organism>
<dbReference type="EMBL" id="CM007647">
    <property type="protein sequence ID" value="ONM04933.1"/>
    <property type="molecule type" value="Genomic_DNA"/>
</dbReference>
<dbReference type="PANTHER" id="PTHR33170:SF41">
    <property type="entry name" value="CCHC-TYPE DOMAIN-CONTAINING PROTEIN"/>
    <property type="match status" value="1"/>
</dbReference>
<reference evidence="1" key="1">
    <citation type="submission" date="2015-12" db="EMBL/GenBank/DDBJ databases">
        <title>Update maize B73 reference genome by single molecule sequencing technologies.</title>
        <authorList>
            <consortium name="Maize Genome Sequencing Project"/>
            <person name="Ware D."/>
        </authorList>
    </citation>
    <scope>NUCLEOTIDE SEQUENCE [LARGE SCALE GENOMIC DNA]</scope>
    <source>
        <tissue evidence="1">Seedling</tissue>
    </source>
</reference>
<protein>
    <recommendedName>
        <fullName evidence="2">DUF4283 domain-containing protein</fullName>
    </recommendedName>
</protein>
<gene>
    <name evidence="1" type="ORF">ZEAMMB73_Zm00001d032365</name>
</gene>
<dbReference type="STRING" id="4577.A0A1D6KQ89"/>
<proteinExistence type="predicted"/>
<evidence type="ECO:0000313" key="1">
    <source>
        <dbReference type="EMBL" id="ONM04933.1"/>
    </source>
</evidence>
<dbReference type="ExpressionAtlas" id="A0A1D6KQ89">
    <property type="expression patterns" value="baseline"/>
</dbReference>
<dbReference type="PANTHER" id="PTHR33170">
    <property type="entry name" value="DUF4283 DOMAIN-CONTAINING PROTEIN-RELATED"/>
    <property type="match status" value="1"/>
</dbReference>
<evidence type="ECO:0008006" key="2">
    <source>
        <dbReference type="Google" id="ProtNLM"/>
    </source>
</evidence>
<name>A0A1D6KQ89_MAIZE</name>
<dbReference type="InParanoid" id="A0A1D6KQ89"/>
<sequence>MVNVTGGVLSEAQVISEFQRLVSNKWNWEIIQTRVNCFKTSFPPCSELDHMLEWGVQTKRNASMKIEESVIREKAKVELKKVWVQFIGLPSVMIQFLLIWVVGSILGVTKAVDIKFTNKFDVCQLEVSVLDPNLIPQYVDVIIGDFVYELQFKADENINEENPEPMDMDSLVLEMMMQTCQGVRHQCHNARILLGNKQVGEESSGAKIDGVGSHGKKVSDSKVTMGESMLMTAEIAKLAVVLEASVGSNVTQRSNTSFKEVGWL</sequence>
<accession>A0A1D6KQ89</accession>